<gene>
    <name evidence="2" type="ORF">F4V43_01635</name>
</gene>
<dbReference type="RefSeq" id="WP_150456504.1">
    <property type="nucleotide sequence ID" value="NZ_VYKK01000004.1"/>
</dbReference>
<comment type="caution">
    <text evidence="2">The sequence shown here is derived from an EMBL/GenBank/DDBJ whole genome shotgun (WGS) entry which is preliminary data.</text>
</comment>
<feature type="domain" description="IDEAL" evidence="1">
    <location>
        <begin position="131"/>
        <end position="158"/>
    </location>
</feature>
<evidence type="ECO:0000313" key="2">
    <source>
        <dbReference type="EMBL" id="KAA9007214.1"/>
    </source>
</evidence>
<dbReference type="InterPro" id="IPR014957">
    <property type="entry name" value="IDEAL_dom"/>
</dbReference>
<dbReference type="Proteomes" id="UP000367750">
    <property type="component" value="Unassembled WGS sequence"/>
</dbReference>
<proteinExistence type="predicted"/>
<keyword evidence="3" id="KW-1185">Reference proteome</keyword>
<sequence>MIVIEKEELLHIIKEYVTQVHKQVPISLKLCLDWNKFRYSSVEDVWYFDPKNQWEFVVNYTLFNLYDMPVIKYISFNQIKSMIAKEYPDMEDIEFSVTVKNDDKLRLTTSKEKVLELIDIKTMIHHNDQSELNKDDIKELIDLTLVLGDREWFDELVNNHKEMLN</sequence>
<reference evidence="2 3" key="1">
    <citation type="submission" date="2019-09" db="EMBL/GenBank/DDBJ databases">
        <title>Bacillus ochoae sp. nov., Paenibacillus whitsoniae sp. nov., Paenibacillus spiritus sp. nov. Isolated from the Mars Exploration Rover during spacecraft assembly.</title>
        <authorList>
            <person name="Seuylemezian A."/>
            <person name="Vaishampayan P."/>
        </authorList>
    </citation>
    <scope>NUCLEOTIDE SEQUENCE [LARGE SCALE GENOMIC DNA]</scope>
    <source>
        <strain evidence="2 3">MER_111</strain>
    </source>
</reference>
<accession>A0A5J5GI78</accession>
<organism evidence="2 3">
    <name type="scientific">Paenibacillus spiritus</name>
    <dbReference type="NCBI Taxonomy" id="2496557"/>
    <lineage>
        <taxon>Bacteria</taxon>
        <taxon>Bacillati</taxon>
        <taxon>Bacillota</taxon>
        <taxon>Bacilli</taxon>
        <taxon>Bacillales</taxon>
        <taxon>Paenibacillaceae</taxon>
        <taxon>Paenibacillus</taxon>
    </lineage>
</organism>
<evidence type="ECO:0000259" key="1">
    <source>
        <dbReference type="Pfam" id="PF08858"/>
    </source>
</evidence>
<dbReference type="EMBL" id="VYKK01000004">
    <property type="protein sequence ID" value="KAA9007214.1"/>
    <property type="molecule type" value="Genomic_DNA"/>
</dbReference>
<name>A0A5J5GI78_9BACL</name>
<dbReference type="AlphaFoldDB" id="A0A5J5GI78"/>
<evidence type="ECO:0000313" key="3">
    <source>
        <dbReference type="Proteomes" id="UP000367750"/>
    </source>
</evidence>
<dbReference type="Pfam" id="PF08858">
    <property type="entry name" value="IDEAL"/>
    <property type="match status" value="1"/>
</dbReference>
<dbReference type="OrthoDB" id="2427704at2"/>
<protein>
    <submittedName>
        <fullName evidence="2">IDEAL domain-containing protein</fullName>
    </submittedName>
</protein>